<protein>
    <recommendedName>
        <fullName evidence="3">Peptidase C13 family protein</fullName>
    </recommendedName>
</protein>
<evidence type="ECO:0000313" key="2">
    <source>
        <dbReference type="Proteomes" id="UP000799118"/>
    </source>
</evidence>
<dbReference type="EMBL" id="ML769392">
    <property type="protein sequence ID" value="KAE9408141.1"/>
    <property type="molecule type" value="Genomic_DNA"/>
</dbReference>
<proteinExistence type="predicted"/>
<organism evidence="1 2">
    <name type="scientific">Gymnopus androsaceus JB14</name>
    <dbReference type="NCBI Taxonomy" id="1447944"/>
    <lineage>
        <taxon>Eukaryota</taxon>
        <taxon>Fungi</taxon>
        <taxon>Dikarya</taxon>
        <taxon>Basidiomycota</taxon>
        <taxon>Agaricomycotina</taxon>
        <taxon>Agaricomycetes</taxon>
        <taxon>Agaricomycetidae</taxon>
        <taxon>Agaricales</taxon>
        <taxon>Marasmiineae</taxon>
        <taxon>Omphalotaceae</taxon>
        <taxon>Gymnopus</taxon>
    </lineage>
</organism>
<evidence type="ECO:0000313" key="1">
    <source>
        <dbReference type="EMBL" id="KAE9408141.1"/>
    </source>
</evidence>
<dbReference type="AlphaFoldDB" id="A0A6A4IBY1"/>
<keyword evidence="2" id="KW-1185">Reference proteome</keyword>
<gene>
    <name evidence="1" type="ORF">BT96DRAFT_23648</name>
</gene>
<dbReference type="Proteomes" id="UP000799118">
    <property type="component" value="Unassembled WGS sequence"/>
</dbReference>
<evidence type="ECO:0008006" key="3">
    <source>
        <dbReference type="Google" id="ProtNLM"/>
    </source>
</evidence>
<reference evidence="1" key="1">
    <citation type="journal article" date="2019" name="Environ. Microbiol.">
        <title>Fungal ecological strategies reflected in gene transcription - a case study of two litter decomposers.</title>
        <authorList>
            <person name="Barbi F."/>
            <person name="Kohler A."/>
            <person name="Barry K."/>
            <person name="Baskaran P."/>
            <person name="Daum C."/>
            <person name="Fauchery L."/>
            <person name="Ihrmark K."/>
            <person name="Kuo A."/>
            <person name="LaButti K."/>
            <person name="Lipzen A."/>
            <person name="Morin E."/>
            <person name="Grigoriev I.V."/>
            <person name="Henrissat B."/>
            <person name="Lindahl B."/>
            <person name="Martin F."/>
        </authorList>
    </citation>
    <scope>NUCLEOTIDE SEQUENCE</scope>
    <source>
        <strain evidence="1">JB14</strain>
    </source>
</reference>
<name>A0A6A4IBY1_9AGAR</name>
<sequence length="285" mass="31024">MLVDAAKLLWAVETTEDLNIQFYTHRRITASERGLALGFPGTPRIRVLLPDSRITNFSPHSSQLKTDFLRDIRNSSKELRANDTLFIAFCSRGRPSDGAVFVGNLPQPETGETTGDVSWITIAEVENALKDVQKSVKIIIWLGSCHSGYWLKSKKWITYAAAAAHQESYSIPESSANLIIESYTGGTLYQQNNVASAVTYPPPGLPQFSHEALSRLDLFEAGEIGRTVITAAASVSESSGAPSRLDTLLRAFRVGVSSYAYPTSPSTTRLIVLTNGLGMPDANPC</sequence>
<accession>A0A6A4IBY1</accession>